<keyword evidence="1" id="KW-0812">Transmembrane</keyword>
<evidence type="ECO:0000313" key="3">
    <source>
        <dbReference type="Proteomes" id="UP001056730"/>
    </source>
</evidence>
<name>A0A9Q8Y4E6_9LACT</name>
<dbReference type="EMBL" id="CP086395">
    <property type="protein sequence ID" value="USJ21214.1"/>
    <property type="molecule type" value="Genomic_DNA"/>
</dbReference>
<proteinExistence type="predicted"/>
<feature type="transmembrane region" description="Helical" evidence="1">
    <location>
        <begin position="22"/>
        <end position="42"/>
    </location>
</feature>
<keyword evidence="1" id="KW-0472">Membrane</keyword>
<feature type="transmembrane region" description="Helical" evidence="1">
    <location>
        <begin position="48"/>
        <end position="66"/>
    </location>
</feature>
<dbReference type="KEGG" id="lfo:LMK00_04205"/>
<accession>A0A9Q8Y4E6</accession>
<gene>
    <name evidence="2" type="ORF">LMK00_04205</name>
</gene>
<dbReference type="Proteomes" id="UP001056730">
    <property type="component" value="Chromosome"/>
</dbReference>
<reference evidence="2" key="1">
    <citation type="journal article" date="2022" name="Front. Microbiol.">
        <title>Feed Insects as a Reservoir of Granadaene-Producing Lactococci.</title>
        <authorList>
            <person name="Neuzil-Bunesova V."/>
            <person name="Ramirez Garcia A."/>
            <person name="Modrackova N."/>
            <person name="Makovska M."/>
            <person name="Sabolova M."/>
            <person name="Sproer C."/>
            <person name="Bunk B."/>
            <person name="Blom J."/>
            <person name="Schwab C."/>
        </authorList>
    </citation>
    <scope>NUCLEOTIDE SEQUENCE</scope>
    <source>
        <strain evidence="2">I4/6O</strain>
    </source>
</reference>
<evidence type="ECO:0000313" key="2">
    <source>
        <dbReference type="EMBL" id="USJ21214.1"/>
    </source>
</evidence>
<evidence type="ECO:0000256" key="1">
    <source>
        <dbReference type="SAM" id="Phobius"/>
    </source>
</evidence>
<organism evidence="2 3">
    <name type="scientific">Lactococcus formosensis</name>
    <dbReference type="NCBI Taxonomy" id="1281486"/>
    <lineage>
        <taxon>Bacteria</taxon>
        <taxon>Bacillati</taxon>
        <taxon>Bacillota</taxon>
        <taxon>Bacilli</taxon>
        <taxon>Lactobacillales</taxon>
        <taxon>Streptococcaceae</taxon>
        <taxon>Lactococcus</taxon>
    </lineage>
</organism>
<dbReference type="AlphaFoldDB" id="A0A9Q8Y4E6"/>
<keyword evidence="1" id="KW-1133">Transmembrane helix</keyword>
<protein>
    <submittedName>
        <fullName evidence="2">Uncharacterized protein</fullName>
    </submittedName>
</protein>
<dbReference type="RefSeq" id="WP_252170331.1">
    <property type="nucleotide sequence ID" value="NZ_CP086395.1"/>
</dbReference>
<sequence length="109" mass="12510">MIEIDKTTTFDYVIGGRFGMKWLAKMALFVALALILSSVLQVNIVSKVLITITALIFGVWATADAAKMKGCSNGKMILRAFIKEKKYFEKPPYFKEREYLESDLKEEWF</sequence>